<comment type="similarity">
    <text evidence="1">Belongs to the rtf2 family.</text>
</comment>
<dbReference type="InterPro" id="IPR027799">
    <property type="entry name" value="Rtf2_RING-finger"/>
</dbReference>
<reference evidence="3 4" key="1">
    <citation type="journal article" date="2018" name="BMC Genomics">
        <title>The genome of Naegleria lovaniensis, the basis for a comparative approach to unravel pathogenicity factors of the human pathogenic amoeba N. fowleri.</title>
        <authorList>
            <person name="Liechti N."/>
            <person name="Schurch N."/>
            <person name="Bruggmann R."/>
            <person name="Wittwer M."/>
        </authorList>
    </citation>
    <scope>NUCLEOTIDE SEQUENCE [LARGE SCALE GENOMIC DNA]</scope>
    <source>
        <strain evidence="3 4">ATCC 30569</strain>
    </source>
</reference>
<proteinExistence type="inferred from homology"/>
<dbReference type="PANTHER" id="PTHR12775">
    <property type="entry name" value="PROTEIN C20ORF43 HOMOLOG"/>
    <property type="match status" value="1"/>
</dbReference>
<name>A0AA88GI04_NAELO</name>
<evidence type="ECO:0000256" key="1">
    <source>
        <dbReference type="ARBA" id="ARBA00009885"/>
    </source>
</evidence>
<dbReference type="InterPro" id="IPR006735">
    <property type="entry name" value="Rtf2"/>
</dbReference>
<dbReference type="Proteomes" id="UP000816034">
    <property type="component" value="Unassembled WGS sequence"/>
</dbReference>
<organism evidence="3 4">
    <name type="scientific">Naegleria lovaniensis</name>
    <name type="common">Amoeba</name>
    <dbReference type="NCBI Taxonomy" id="51637"/>
    <lineage>
        <taxon>Eukaryota</taxon>
        <taxon>Discoba</taxon>
        <taxon>Heterolobosea</taxon>
        <taxon>Tetramitia</taxon>
        <taxon>Eutetramitia</taxon>
        <taxon>Vahlkampfiidae</taxon>
        <taxon>Naegleria</taxon>
    </lineage>
</organism>
<dbReference type="Pfam" id="PF04641">
    <property type="entry name" value="Rtf2"/>
    <property type="match status" value="1"/>
</dbReference>
<protein>
    <recommendedName>
        <fullName evidence="5">Replication termination factor 2</fullName>
    </recommendedName>
</protein>
<feature type="compositionally biased region" description="Basic and acidic residues" evidence="2">
    <location>
        <begin position="207"/>
        <end position="222"/>
    </location>
</feature>
<evidence type="ECO:0000313" key="3">
    <source>
        <dbReference type="EMBL" id="KAG2374491.1"/>
    </source>
</evidence>
<dbReference type="Gene3D" id="3.30.40.10">
    <property type="entry name" value="Zinc/RING finger domain, C3HC4 (zinc finger)"/>
    <property type="match status" value="1"/>
</dbReference>
<dbReference type="GO" id="GO:0006274">
    <property type="term" value="P:DNA replication termination"/>
    <property type="evidence" value="ECO:0007669"/>
    <property type="project" value="TreeGrafter"/>
</dbReference>
<evidence type="ECO:0000313" key="4">
    <source>
        <dbReference type="Proteomes" id="UP000816034"/>
    </source>
</evidence>
<evidence type="ECO:0000256" key="2">
    <source>
        <dbReference type="SAM" id="MobiDB-lite"/>
    </source>
</evidence>
<accession>A0AA88GI04</accession>
<dbReference type="GeneID" id="68103229"/>
<evidence type="ECO:0008006" key="5">
    <source>
        <dbReference type="Google" id="ProtNLM"/>
    </source>
</evidence>
<dbReference type="PANTHER" id="PTHR12775:SF0">
    <property type="entry name" value="REPLICATION TERMINATION FACTOR 2"/>
    <property type="match status" value="1"/>
</dbReference>
<dbReference type="CDD" id="cd16653">
    <property type="entry name" value="RING-like_Rtf2"/>
    <property type="match status" value="1"/>
</dbReference>
<feature type="region of interest" description="Disordered" evidence="2">
    <location>
        <begin position="192"/>
        <end position="230"/>
    </location>
</feature>
<keyword evidence="4" id="KW-1185">Reference proteome</keyword>
<dbReference type="GO" id="GO:0005634">
    <property type="term" value="C:nucleus"/>
    <property type="evidence" value="ECO:0007669"/>
    <property type="project" value="TreeGrafter"/>
</dbReference>
<gene>
    <name evidence="3" type="ORF">C9374_010775</name>
</gene>
<sequence length="246" mass="27660">MGCDGGTIVQRRDLIVKTKKEEKKADKESVNYAAWNLCRLTKENLSEPIVVDKIGYLYNKTSLLECLVDKKQKKKHESVIGHVSKLSDLLEARLEKNPNFVEEPSDDQTTIDKTSVTRSGTARFICPVTKEEIRGQFPVYIIKSCGHVISGEALDLAKKDGYCMLCEKPFNADSDVMRLNPEPEVANQLIESLKSSASNEKKRKQKSSKEEKQKKKQKEDKSSTLVVPTNANPEVYKSIFSSASNE</sequence>
<dbReference type="EMBL" id="PYSW02000045">
    <property type="protein sequence ID" value="KAG2374491.1"/>
    <property type="molecule type" value="Genomic_DNA"/>
</dbReference>
<dbReference type="AlphaFoldDB" id="A0AA88GI04"/>
<dbReference type="RefSeq" id="XP_044543665.1">
    <property type="nucleotide sequence ID" value="XM_044686356.1"/>
</dbReference>
<comment type="caution">
    <text evidence="3">The sequence shown here is derived from an EMBL/GenBank/DDBJ whole genome shotgun (WGS) entry which is preliminary data.</text>
</comment>
<dbReference type="InterPro" id="IPR013083">
    <property type="entry name" value="Znf_RING/FYVE/PHD"/>
</dbReference>